<proteinExistence type="predicted"/>
<keyword evidence="1" id="KW-0472">Membrane</keyword>
<accession>A0A838CM18</accession>
<dbReference type="AlphaFoldDB" id="A0A838CM18"/>
<protein>
    <submittedName>
        <fullName evidence="2">Uncharacterized protein</fullName>
    </submittedName>
</protein>
<evidence type="ECO:0000313" key="2">
    <source>
        <dbReference type="EMBL" id="MBA1836184.1"/>
    </source>
</evidence>
<keyword evidence="1" id="KW-0812">Transmembrane</keyword>
<organism evidence="2 3">
    <name type="scientific">Corynebacterium wankanglinii</name>
    <dbReference type="NCBI Taxonomy" id="2735136"/>
    <lineage>
        <taxon>Bacteria</taxon>
        <taxon>Bacillati</taxon>
        <taxon>Actinomycetota</taxon>
        <taxon>Actinomycetes</taxon>
        <taxon>Mycobacteriales</taxon>
        <taxon>Corynebacteriaceae</taxon>
        <taxon>Corynebacterium</taxon>
    </lineage>
</organism>
<dbReference type="RefSeq" id="WP_181195442.1">
    <property type="nucleotide sequence ID" value="NZ_JABFEE010000014.1"/>
</dbReference>
<sequence>MRAPSTSAINACLQGKDYQSKTMTEGEKTGIIIGAVVSVLITAGSAEYPYIQPMIQQYLPH</sequence>
<gene>
    <name evidence="2" type="ORF">HMC16_10750</name>
</gene>
<dbReference type="EMBL" id="JABFEE010000014">
    <property type="protein sequence ID" value="MBA1836184.1"/>
    <property type="molecule type" value="Genomic_DNA"/>
</dbReference>
<comment type="caution">
    <text evidence="2">The sequence shown here is derived from an EMBL/GenBank/DDBJ whole genome shotgun (WGS) entry which is preliminary data.</text>
</comment>
<evidence type="ECO:0000313" key="3">
    <source>
        <dbReference type="Proteomes" id="UP000581408"/>
    </source>
</evidence>
<dbReference type="Proteomes" id="UP000581408">
    <property type="component" value="Unassembled WGS sequence"/>
</dbReference>
<name>A0A838CM18_9CORY</name>
<feature type="transmembrane region" description="Helical" evidence="1">
    <location>
        <begin position="31"/>
        <end position="51"/>
    </location>
</feature>
<evidence type="ECO:0000256" key="1">
    <source>
        <dbReference type="SAM" id="Phobius"/>
    </source>
</evidence>
<reference evidence="2 3" key="1">
    <citation type="submission" date="2020-05" db="EMBL/GenBank/DDBJ databases">
        <title>Descriptions of Corynebacterium xxxx sp. nov., Corynebacterium yyyy sp. nov. and Corynebacterium zzzz sp. nov.</title>
        <authorList>
            <person name="Zhang G."/>
        </authorList>
    </citation>
    <scope>NUCLEOTIDE SEQUENCE [LARGE SCALE GENOMIC DNA]</scope>
    <source>
        <strain evidence="3">zg-915</strain>
    </source>
</reference>
<keyword evidence="1" id="KW-1133">Transmembrane helix</keyword>